<reference evidence="2" key="1">
    <citation type="submission" date="2022-04" db="EMBL/GenBank/DDBJ databases">
        <title>Complete genome of Methanoplanus endosymbiosus DSM 3599.</title>
        <authorList>
            <person name="Chen S.-C."/>
            <person name="You Y.-T."/>
            <person name="Zhou Y.-Z."/>
            <person name="Lai M.-C."/>
        </authorList>
    </citation>
    <scope>NUCLEOTIDE SEQUENCE</scope>
    <source>
        <strain evidence="2">DSM 3599</strain>
    </source>
</reference>
<evidence type="ECO:0000313" key="3">
    <source>
        <dbReference type="Proteomes" id="UP001060368"/>
    </source>
</evidence>
<proteinExistence type="predicted"/>
<keyword evidence="1" id="KW-0812">Transmembrane</keyword>
<dbReference type="EMBL" id="CP096115">
    <property type="protein sequence ID" value="UUX93422.1"/>
    <property type="molecule type" value="Genomic_DNA"/>
</dbReference>
<dbReference type="GeneID" id="74306964"/>
<evidence type="ECO:0000313" key="2">
    <source>
        <dbReference type="EMBL" id="UUX93422.1"/>
    </source>
</evidence>
<dbReference type="RefSeq" id="WP_257743561.1">
    <property type="nucleotide sequence ID" value="NZ_CP096115.1"/>
</dbReference>
<dbReference type="Proteomes" id="UP001060368">
    <property type="component" value="Chromosome"/>
</dbReference>
<feature type="transmembrane region" description="Helical" evidence="1">
    <location>
        <begin position="202"/>
        <end position="221"/>
    </location>
</feature>
<keyword evidence="1" id="KW-1133">Transmembrane helix</keyword>
<keyword evidence="3" id="KW-1185">Reference proteome</keyword>
<evidence type="ECO:0008006" key="4">
    <source>
        <dbReference type="Google" id="ProtNLM"/>
    </source>
</evidence>
<organism evidence="2 3">
    <name type="scientific">Methanoplanus endosymbiosus</name>
    <dbReference type="NCBI Taxonomy" id="33865"/>
    <lineage>
        <taxon>Archaea</taxon>
        <taxon>Methanobacteriati</taxon>
        <taxon>Methanobacteriota</taxon>
        <taxon>Stenosarchaea group</taxon>
        <taxon>Methanomicrobia</taxon>
        <taxon>Methanomicrobiales</taxon>
        <taxon>Methanomicrobiaceae</taxon>
        <taxon>Methanoplanus</taxon>
    </lineage>
</organism>
<protein>
    <recommendedName>
        <fullName evidence="4">PEGA domain-containing protein</fullName>
    </recommendedName>
</protein>
<dbReference type="AlphaFoldDB" id="A0A9E7PQ84"/>
<accession>A0A9E7PQ84</accession>
<keyword evidence="1" id="KW-0472">Membrane</keyword>
<sequence length="225" mass="23958">MRKVCLSGILLLSVILLAGAASAASVGGDQGWYNIHCNVDGAAVYMDGEYKGEIVNGILTVPVYSTGTPYKTISVEMPGYTTWFENIDTNPAMGEQEDIYATLNPSTEPTPAPIGGDTGYYVVYCNVDGADVYFGSDYKGQTANGELTVEIYTTGTPYTTYSVQKSGYTPFTAQISDYPAKGETVKLHATLNPAPQPTKSPVAPGIIMISVMGALLCGFLISRRE</sequence>
<gene>
    <name evidence="2" type="ORF">L6E24_04670</name>
</gene>
<evidence type="ECO:0000256" key="1">
    <source>
        <dbReference type="SAM" id="Phobius"/>
    </source>
</evidence>
<dbReference type="KEGG" id="mend:L6E24_04670"/>
<name>A0A9E7PQ84_9EURY</name>